<name>A0ACB7ZKU8_9ERIC</name>
<protein>
    <submittedName>
        <fullName evidence="1">Uncharacterized protein</fullName>
    </submittedName>
</protein>
<gene>
    <name evidence="1" type="ORF">Vadar_015926</name>
</gene>
<organism evidence="1 2">
    <name type="scientific">Vaccinium darrowii</name>
    <dbReference type="NCBI Taxonomy" id="229202"/>
    <lineage>
        <taxon>Eukaryota</taxon>
        <taxon>Viridiplantae</taxon>
        <taxon>Streptophyta</taxon>
        <taxon>Embryophyta</taxon>
        <taxon>Tracheophyta</taxon>
        <taxon>Spermatophyta</taxon>
        <taxon>Magnoliopsida</taxon>
        <taxon>eudicotyledons</taxon>
        <taxon>Gunneridae</taxon>
        <taxon>Pentapetalae</taxon>
        <taxon>asterids</taxon>
        <taxon>Ericales</taxon>
        <taxon>Ericaceae</taxon>
        <taxon>Vaccinioideae</taxon>
        <taxon>Vaccinieae</taxon>
        <taxon>Vaccinium</taxon>
    </lineage>
</organism>
<evidence type="ECO:0000313" key="2">
    <source>
        <dbReference type="Proteomes" id="UP000828048"/>
    </source>
</evidence>
<dbReference type="EMBL" id="CM037159">
    <property type="protein sequence ID" value="KAH7866129.1"/>
    <property type="molecule type" value="Genomic_DNA"/>
</dbReference>
<dbReference type="Proteomes" id="UP000828048">
    <property type="component" value="Chromosome 9"/>
</dbReference>
<reference evidence="1 2" key="1">
    <citation type="journal article" date="2021" name="Hortic Res">
        <title>High-quality reference genome and annotation aids understanding of berry development for evergreen blueberry (Vaccinium darrowii).</title>
        <authorList>
            <person name="Yu J."/>
            <person name="Hulse-Kemp A.M."/>
            <person name="Babiker E."/>
            <person name="Staton M."/>
        </authorList>
    </citation>
    <scope>NUCLEOTIDE SEQUENCE [LARGE SCALE GENOMIC DNA]</scope>
    <source>
        <strain evidence="2">cv. NJ 8807/NJ 8810</strain>
        <tissue evidence="1">Young leaf</tissue>
    </source>
</reference>
<keyword evidence="2" id="KW-1185">Reference proteome</keyword>
<proteinExistence type="predicted"/>
<comment type="caution">
    <text evidence="1">The sequence shown here is derived from an EMBL/GenBank/DDBJ whole genome shotgun (WGS) entry which is preliminary data.</text>
</comment>
<sequence>MAPPKYKGAISNGFQFSLNMGALSSNLIYYGTAKVDNDSGWRISLFMATIPALIFTLGATDVLGTR</sequence>
<accession>A0ACB7ZKU8</accession>
<evidence type="ECO:0000313" key="1">
    <source>
        <dbReference type="EMBL" id="KAH7866129.1"/>
    </source>
</evidence>